<sequence>MAAMLMRRLCRRISVSHGLYFLPAAEAFLKRNYIPNPEASRHFTVFALKSRAWTPVLVPSLSLHCRRESQEAASLSPDSSVRQDAQKDAETEAAGTALQRHLQNQWKAYLTDARSVVSRAPLFLKRLVEIVKHSNAEGVDDDQKEKRTRLSPPASDEKFEKQALACLKTENINILEPIMESIGMNSDRIDEVLQKLRERNVDIRSFLFVIRRLEKLGLSRETLGDVVEKEIGVLSYQSDEIERGFLALKDLSINEELIISLIMKYPLIFRSKGIENISVLKEELKELPSKDELFSKAIGDNPACIHEYEAGRAENVLIFLKSYGLKDECLDRMLKRHFRLVFLDVEKQLKPAVMFLKGVGMSRRIIGKVIRRSPGFLFYDVEGNLKKRLEYFKSLGFNETEFALIITRFPIFFSYSLENKIKPAVDKLKVLGLSEIGLKKIVLNRPTLFSHKLDGDLSVLITSLKQSEYTEKQKITAFLNLYSRGADHRKKCEECLVKYGLTDAEAKRVLDKEPGILGYNVYCIASRLDHLTKNLGLSVQNVLSAPSYLSFPFKRRILRREKVLTYMKSKGLLTKDLPLVHLLSPSNIQFYKEFVEPHSNNQELSKIWYNKMQYDAEGGGLHFLQDSFSNKSMSALDL</sequence>
<evidence type="ECO:0000256" key="3">
    <source>
        <dbReference type="ARBA" id="ARBA00022946"/>
    </source>
</evidence>
<dbReference type="Proteomes" id="UP000825935">
    <property type="component" value="Chromosome 31"/>
</dbReference>
<dbReference type="Gene3D" id="1.25.70.10">
    <property type="entry name" value="Transcription termination factor 3, mitochondrial"/>
    <property type="match status" value="1"/>
</dbReference>
<protein>
    <submittedName>
        <fullName evidence="5">Uncharacterized protein</fullName>
    </submittedName>
</protein>
<evidence type="ECO:0000256" key="4">
    <source>
        <dbReference type="SAM" id="MobiDB-lite"/>
    </source>
</evidence>
<keyword evidence="2" id="KW-0806">Transcription termination</keyword>
<dbReference type="AlphaFoldDB" id="A0A8T2QXK5"/>
<keyword evidence="6" id="KW-1185">Reference proteome</keyword>
<organism evidence="5 6">
    <name type="scientific">Ceratopteris richardii</name>
    <name type="common">Triangle waterfern</name>
    <dbReference type="NCBI Taxonomy" id="49495"/>
    <lineage>
        <taxon>Eukaryota</taxon>
        <taxon>Viridiplantae</taxon>
        <taxon>Streptophyta</taxon>
        <taxon>Embryophyta</taxon>
        <taxon>Tracheophyta</taxon>
        <taxon>Polypodiopsida</taxon>
        <taxon>Polypodiidae</taxon>
        <taxon>Polypodiales</taxon>
        <taxon>Pteridineae</taxon>
        <taxon>Pteridaceae</taxon>
        <taxon>Parkerioideae</taxon>
        <taxon>Ceratopteris</taxon>
    </lineage>
</organism>
<feature type="region of interest" description="Disordered" evidence="4">
    <location>
        <begin position="72"/>
        <end position="94"/>
    </location>
</feature>
<gene>
    <name evidence="5" type="ORF">KP509_31G022700</name>
</gene>
<dbReference type="EMBL" id="CM035436">
    <property type="protein sequence ID" value="KAH7288340.1"/>
    <property type="molecule type" value="Genomic_DNA"/>
</dbReference>
<name>A0A8T2QXK5_CERRI</name>
<proteinExistence type="inferred from homology"/>
<keyword evidence="2" id="KW-0804">Transcription</keyword>
<comment type="caution">
    <text evidence="5">The sequence shown here is derived from an EMBL/GenBank/DDBJ whole genome shotgun (WGS) entry which is preliminary data.</text>
</comment>
<dbReference type="PANTHER" id="PTHR13068">
    <property type="entry name" value="CGI-12 PROTEIN-RELATED"/>
    <property type="match status" value="1"/>
</dbReference>
<keyword evidence="2" id="KW-0805">Transcription regulation</keyword>
<dbReference type="InterPro" id="IPR038538">
    <property type="entry name" value="MTERF_sf"/>
</dbReference>
<reference evidence="5" key="1">
    <citation type="submission" date="2021-08" db="EMBL/GenBank/DDBJ databases">
        <title>WGS assembly of Ceratopteris richardii.</title>
        <authorList>
            <person name="Marchant D.B."/>
            <person name="Chen G."/>
            <person name="Jenkins J."/>
            <person name="Shu S."/>
            <person name="Leebens-Mack J."/>
            <person name="Grimwood J."/>
            <person name="Schmutz J."/>
            <person name="Soltis P."/>
            <person name="Soltis D."/>
            <person name="Chen Z.-H."/>
        </authorList>
    </citation>
    <scope>NUCLEOTIDE SEQUENCE</scope>
    <source>
        <strain evidence="5">Whitten #5841</strain>
        <tissue evidence="5">Leaf</tissue>
    </source>
</reference>
<evidence type="ECO:0000313" key="5">
    <source>
        <dbReference type="EMBL" id="KAH7288340.1"/>
    </source>
</evidence>
<comment type="similarity">
    <text evidence="1">Belongs to the mTERF family.</text>
</comment>
<dbReference type="PANTHER" id="PTHR13068:SF151">
    <property type="entry name" value="TRANSCRIPTION TERMINATION FACTOR MTERF9, CHLOROPLASTIC"/>
    <property type="match status" value="1"/>
</dbReference>
<evidence type="ECO:0000313" key="6">
    <source>
        <dbReference type="Proteomes" id="UP000825935"/>
    </source>
</evidence>
<accession>A0A8T2QXK5</accession>
<dbReference type="GO" id="GO:0003676">
    <property type="term" value="F:nucleic acid binding"/>
    <property type="evidence" value="ECO:0007669"/>
    <property type="project" value="InterPro"/>
</dbReference>
<keyword evidence="3" id="KW-0809">Transit peptide</keyword>
<feature type="compositionally biased region" description="Polar residues" evidence="4">
    <location>
        <begin position="72"/>
        <end position="83"/>
    </location>
</feature>
<dbReference type="OrthoDB" id="637682at2759"/>
<evidence type="ECO:0000256" key="2">
    <source>
        <dbReference type="ARBA" id="ARBA00022472"/>
    </source>
</evidence>
<evidence type="ECO:0000256" key="1">
    <source>
        <dbReference type="ARBA" id="ARBA00007692"/>
    </source>
</evidence>
<dbReference type="Pfam" id="PF02536">
    <property type="entry name" value="mTERF"/>
    <property type="match status" value="2"/>
</dbReference>
<dbReference type="SMART" id="SM00733">
    <property type="entry name" value="Mterf"/>
    <property type="match status" value="5"/>
</dbReference>
<dbReference type="OMA" id="TMMKLTR"/>
<dbReference type="GO" id="GO:0006353">
    <property type="term" value="P:DNA-templated transcription termination"/>
    <property type="evidence" value="ECO:0007669"/>
    <property type="project" value="UniProtKB-KW"/>
</dbReference>
<dbReference type="InterPro" id="IPR003690">
    <property type="entry name" value="MTERF"/>
</dbReference>